<evidence type="ECO:0000313" key="3">
    <source>
        <dbReference type="Proteomes" id="UP000483379"/>
    </source>
</evidence>
<feature type="domain" description="Transposase IS66 central" evidence="1">
    <location>
        <begin position="28"/>
        <end position="178"/>
    </location>
</feature>
<comment type="caution">
    <text evidence="2">The sequence shown here is derived from an EMBL/GenBank/DDBJ whole genome shotgun (WGS) entry which is preliminary data.</text>
</comment>
<dbReference type="InterPro" id="IPR004291">
    <property type="entry name" value="Transposase_IS66_central"/>
</dbReference>
<evidence type="ECO:0000313" key="2">
    <source>
        <dbReference type="EMBL" id="NEV64777.1"/>
    </source>
</evidence>
<proteinExistence type="predicted"/>
<name>A0A6M0K7Y1_9GAMM</name>
<dbReference type="AlphaFoldDB" id="A0A6M0K7Y1"/>
<dbReference type="RefSeq" id="WP_164455849.1">
    <property type="nucleotide sequence ID" value="NZ_JAAIJQ010000111.1"/>
</dbReference>
<keyword evidence="3" id="KW-1185">Reference proteome</keyword>
<organism evidence="2 3">
    <name type="scientific">Thiorhodococcus minor</name>
    <dbReference type="NCBI Taxonomy" id="57489"/>
    <lineage>
        <taxon>Bacteria</taxon>
        <taxon>Pseudomonadati</taxon>
        <taxon>Pseudomonadota</taxon>
        <taxon>Gammaproteobacteria</taxon>
        <taxon>Chromatiales</taxon>
        <taxon>Chromatiaceae</taxon>
        <taxon>Thiorhodococcus</taxon>
    </lineage>
</organism>
<feature type="non-terminal residue" evidence="2">
    <location>
        <position position="1"/>
    </location>
</feature>
<evidence type="ECO:0000259" key="1">
    <source>
        <dbReference type="Pfam" id="PF03050"/>
    </source>
</evidence>
<dbReference type="EMBL" id="JAAIJQ010000111">
    <property type="protein sequence ID" value="NEV64777.1"/>
    <property type="molecule type" value="Genomic_DNA"/>
</dbReference>
<dbReference type="InterPro" id="IPR052344">
    <property type="entry name" value="Transposase-related"/>
</dbReference>
<gene>
    <name evidence="2" type="ORF">G3446_23400</name>
</gene>
<reference evidence="2 3" key="1">
    <citation type="submission" date="2020-02" db="EMBL/GenBank/DDBJ databases">
        <title>Genome sequences of Thiorhodococcus mannitoliphagus and Thiorhodococcus minor, purple sulfur photosynthetic bacteria in the gammaproteobacterial family, Chromatiaceae.</title>
        <authorList>
            <person name="Aviles F.A."/>
            <person name="Meyer T.E."/>
            <person name="Kyndt J.A."/>
        </authorList>
    </citation>
    <scope>NUCLEOTIDE SEQUENCE [LARGE SCALE GENOMIC DNA]</scope>
    <source>
        <strain evidence="2 3">DSM 11518</strain>
    </source>
</reference>
<dbReference type="Proteomes" id="UP000483379">
    <property type="component" value="Unassembled WGS sequence"/>
</dbReference>
<accession>A0A6M0K7Y1</accession>
<dbReference type="PANTHER" id="PTHR33678:SF2">
    <property type="match status" value="1"/>
</dbReference>
<protein>
    <submittedName>
        <fullName evidence="2">Transposase</fullName>
    </submittedName>
</protein>
<sequence>WHLAGALLVAFICALTQRMRLSRAKVREFLFDWLGLSLSTATINQCVDEAGRALEPVLEAEIHTAVRDAEVLYADETSWKEHAQGQWLWVFTCTTATLFVVGRRRRAVVAQVLGEHFANWLMSDGYAAYRHLGQRLRCLAHIIRKATGLEESFDRQAQRFGTHLLEVITTVIAAVDAVRGGAPPPDGGLRAAHVPMINALLETCLGLVDAPHEEDPRFSA</sequence>
<dbReference type="PANTHER" id="PTHR33678">
    <property type="entry name" value="BLL1576 PROTEIN"/>
    <property type="match status" value="1"/>
</dbReference>
<dbReference type="Pfam" id="PF03050">
    <property type="entry name" value="DDE_Tnp_IS66"/>
    <property type="match status" value="1"/>
</dbReference>